<keyword evidence="3" id="KW-1185">Reference proteome</keyword>
<accession>A0A6J1DKQ3</accession>
<name>A0A6J1DKQ3_MOMCH</name>
<proteinExistence type="predicted"/>
<dbReference type="GeneID" id="111020963"/>
<protein>
    <submittedName>
        <fullName evidence="4">Uncharacterized protein LOC111020963</fullName>
    </submittedName>
</protein>
<organism evidence="3 4">
    <name type="scientific">Momordica charantia</name>
    <name type="common">Bitter gourd</name>
    <name type="synonym">Balsam pear</name>
    <dbReference type="NCBI Taxonomy" id="3673"/>
    <lineage>
        <taxon>Eukaryota</taxon>
        <taxon>Viridiplantae</taxon>
        <taxon>Streptophyta</taxon>
        <taxon>Embryophyta</taxon>
        <taxon>Tracheophyta</taxon>
        <taxon>Spermatophyta</taxon>
        <taxon>Magnoliopsida</taxon>
        <taxon>eudicotyledons</taxon>
        <taxon>Gunneridae</taxon>
        <taxon>Pentapetalae</taxon>
        <taxon>rosids</taxon>
        <taxon>fabids</taxon>
        <taxon>Cucurbitales</taxon>
        <taxon>Cucurbitaceae</taxon>
        <taxon>Momordiceae</taxon>
        <taxon>Momordica</taxon>
    </lineage>
</organism>
<keyword evidence="2" id="KW-0812">Transmembrane</keyword>
<dbReference type="KEGG" id="mcha:111020963"/>
<sequence>MAATAATATGALKIGIPAPVKPEKKATNFTRLTVRYPNCTLNTWPKVSAIRALDPETRGEGGNSSGSDDTGAGDFINQEDVQFLLKLVAGSIAGGAGIKYGSIIFPDIAKPNLVQALIMISTPVVLAIWLLIKQSREERQS</sequence>
<keyword evidence="2" id="KW-0472">Membrane</keyword>
<evidence type="ECO:0000313" key="4">
    <source>
        <dbReference type="RefSeq" id="XP_022153461.1"/>
    </source>
</evidence>
<feature type="region of interest" description="Disordered" evidence="1">
    <location>
        <begin position="53"/>
        <end position="74"/>
    </location>
</feature>
<dbReference type="RefSeq" id="XP_022153461.1">
    <property type="nucleotide sequence ID" value="XM_022297769.1"/>
</dbReference>
<evidence type="ECO:0000256" key="1">
    <source>
        <dbReference type="SAM" id="MobiDB-lite"/>
    </source>
</evidence>
<keyword evidence="2" id="KW-1133">Transmembrane helix</keyword>
<feature type="transmembrane region" description="Helical" evidence="2">
    <location>
        <begin position="113"/>
        <end position="132"/>
    </location>
</feature>
<dbReference type="OrthoDB" id="513929at2759"/>
<dbReference type="PANTHER" id="PTHR37224">
    <property type="entry name" value="OS02G0804400 PROTEIN"/>
    <property type="match status" value="1"/>
</dbReference>
<dbReference type="Proteomes" id="UP000504603">
    <property type="component" value="Unplaced"/>
</dbReference>
<dbReference type="AlphaFoldDB" id="A0A6J1DKQ3"/>
<gene>
    <name evidence="4" type="primary">LOC111020963</name>
</gene>
<evidence type="ECO:0000256" key="2">
    <source>
        <dbReference type="SAM" id="Phobius"/>
    </source>
</evidence>
<reference evidence="4" key="1">
    <citation type="submission" date="2025-08" db="UniProtKB">
        <authorList>
            <consortium name="RefSeq"/>
        </authorList>
    </citation>
    <scope>IDENTIFICATION</scope>
    <source>
        <strain evidence="4">OHB3-1</strain>
    </source>
</reference>
<evidence type="ECO:0000313" key="3">
    <source>
        <dbReference type="Proteomes" id="UP000504603"/>
    </source>
</evidence>